<feature type="transmembrane region" description="Helical" evidence="8">
    <location>
        <begin position="153"/>
        <end position="174"/>
    </location>
</feature>
<feature type="transmembrane region" description="Helical" evidence="8">
    <location>
        <begin position="12"/>
        <end position="45"/>
    </location>
</feature>
<keyword evidence="3" id="KW-0813">Transport</keyword>
<accession>A0A498RA58</accession>
<comment type="subcellular location">
    <subcellularLocation>
        <location evidence="1">Cell membrane</location>
        <topology evidence="1">Multi-pass membrane protein</topology>
    </subcellularLocation>
</comment>
<evidence type="ECO:0000256" key="3">
    <source>
        <dbReference type="ARBA" id="ARBA00022448"/>
    </source>
</evidence>
<reference evidence="9 10" key="1">
    <citation type="submission" date="2018-06" db="EMBL/GenBank/DDBJ databases">
        <authorList>
            <person name="Strepis N."/>
        </authorList>
    </citation>
    <scope>NUCLEOTIDE SEQUENCE [LARGE SCALE GENOMIC DNA]</scope>
    <source>
        <strain evidence="9">LUCI</strain>
    </source>
</reference>
<organism evidence="9 10">
    <name type="scientific">Lucifera butyrica</name>
    <dbReference type="NCBI Taxonomy" id="1351585"/>
    <lineage>
        <taxon>Bacteria</taxon>
        <taxon>Bacillati</taxon>
        <taxon>Bacillota</taxon>
        <taxon>Negativicutes</taxon>
        <taxon>Veillonellales</taxon>
        <taxon>Veillonellaceae</taxon>
        <taxon>Lucifera</taxon>
    </lineage>
</organism>
<keyword evidence="5 8" id="KW-0812">Transmembrane</keyword>
<evidence type="ECO:0000313" key="10">
    <source>
        <dbReference type="Proteomes" id="UP000277811"/>
    </source>
</evidence>
<evidence type="ECO:0000256" key="4">
    <source>
        <dbReference type="ARBA" id="ARBA00022475"/>
    </source>
</evidence>
<feature type="transmembrane region" description="Helical" evidence="8">
    <location>
        <begin position="263"/>
        <end position="284"/>
    </location>
</feature>
<dbReference type="InterPro" id="IPR002549">
    <property type="entry name" value="AI-2E-like"/>
</dbReference>
<sequence>MSKPVSAWLKILISGLGIILLSQVTSIYLPIILAVIAAFLLNPLVSFLSKPHSWSGRFILPRSLAVLATFLLAGCLLLLVLTFLFLPFIKEFNRFVVDLPTLGLKIQNISTVIEKHTNSMMHLPENVKGLTEQALSAATTYSVGLLRRIFDSILHFASQIVQLLVVPVLTYYFLKDWQSLKDHFVAVFPANLQNKLRLMIEEMGVVVSGYIRGQILTSIVIGFIVFLGMYLMDVNYPLVLGLLAMLTETIPIIGPIIGSVPAILLAYLVSPALALKVIVFYLIVHQVENHIVLPNIMGHTIELHPVLIIISLLVGGQFFGIIGMMLAVPVMALLRVIIRHLWYFGESR</sequence>
<name>A0A498RA58_9FIRM</name>
<evidence type="ECO:0000256" key="2">
    <source>
        <dbReference type="ARBA" id="ARBA00009773"/>
    </source>
</evidence>
<protein>
    <recommendedName>
        <fullName evidence="11">AI-2E family transporter</fullName>
    </recommendedName>
</protein>
<dbReference type="PANTHER" id="PTHR21716:SF53">
    <property type="entry name" value="PERMEASE PERM-RELATED"/>
    <property type="match status" value="1"/>
</dbReference>
<comment type="similarity">
    <text evidence="2">Belongs to the autoinducer-2 exporter (AI-2E) (TC 2.A.86) family.</text>
</comment>
<dbReference type="RefSeq" id="WP_122627000.1">
    <property type="nucleotide sequence ID" value="NZ_UPPP01000061.1"/>
</dbReference>
<evidence type="ECO:0000256" key="1">
    <source>
        <dbReference type="ARBA" id="ARBA00004651"/>
    </source>
</evidence>
<proteinExistence type="inferred from homology"/>
<evidence type="ECO:0000256" key="5">
    <source>
        <dbReference type="ARBA" id="ARBA00022692"/>
    </source>
</evidence>
<gene>
    <name evidence="9" type="ORF">LUCI_1249</name>
</gene>
<dbReference type="OrthoDB" id="9793390at2"/>
<keyword evidence="7 8" id="KW-0472">Membrane</keyword>
<dbReference type="AlphaFoldDB" id="A0A498RA58"/>
<feature type="transmembrane region" description="Helical" evidence="8">
    <location>
        <begin position="238"/>
        <end position="257"/>
    </location>
</feature>
<evidence type="ECO:0000256" key="7">
    <source>
        <dbReference type="ARBA" id="ARBA00023136"/>
    </source>
</evidence>
<dbReference type="Pfam" id="PF01594">
    <property type="entry name" value="AI-2E_transport"/>
    <property type="match status" value="1"/>
</dbReference>
<keyword evidence="6 8" id="KW-1133">Transmembrane helix</keyword>
<feature type="transmembrane region" description="Helical" evidence="8">
    <location>
        <begin position="65"/>
        <end position="86"/>
    </location>
</feature>
<evidence type="ECO:0000313" key="9">
    <source>
        <dbReference type="EMBL" id="VBB06038.1"/>
    </source>
</evidence>
<keyword evidence="10" id="KW-1185">Reference proteome</keyword>
<dbReference type="Proteomes" id="UP000277811">
    <property type="component" value="Unassembled WGS sequence"/>
</dbReference>
<evidence type="ECO:0000256" key="8">
    <source>
        <dbReference type="SAM" id="Phobius"/>
    </source>
</evidence>
<dbReference type="PANTHER" id="PTHR21716">
    <property type="entry name" value="TRANSMEMBRANE PROTEIN"/>
    <property type="match status" value="1"/>
</dbReference>
<keyword evidence="4" id="KW-1003">Cell membrane</keyword>
<evidence type="ECO:0000256" key="6">
    <source>
        <dbReference type="ARBA" id="ARBA00022989"/>
    </source>
</evidence>
<dbReference type="GO" id="GO:0005886">
    <property type="term" value="C:plasma membrane"/>
    <property type="evidence" value="ECO:0007669"/>
    <property type="project" value="UniProtKB-SubCell"/>
</dbReference>
<dbReference type="GO" id="GO:0055085">
    <property type="term" value="P:transmembrane transport"/>
    <property type="evidence" value="ECO:0007669"/>
    <property type="project" value="TreeGrafter"/>
</dbReference>
<evidence type="ECO:0008006" key="11">
    <source>
        <dbReference type="Google" id="ProtNLM"/>
    </source>
</evidence>
<feature type="transmembrane region" description="Helical" evidence="8">
    <location>
        <begin position="211"/>
        <end position="231"/>
    </location>
</feature>
<dbReference type="EMBL" id="UPPP01000061">
    <property type="protein sequence ID" value="VBB06038.1"/>
    <property type="molecule type" value="Genomic_DNA"/>
</dbReference>